<feature type="domain" description="M23ase beta-sheet core" evidence="4">
    <location>
        <begin position="306"/>
        <end position="400"/>
    </location>
</feature>
<dbReference type="PANTHER" id="PTHR21666">
    <property type="entry name" value="PEPTIDASE-RELATED"/>
    <property type="match status" value="1"/>
</dbReference>
<feature type="compositionally biased region" description="Polar residues" evidence="2">
    <location>
        <begin position="173"/>
        <end position="183"/>
    </location>
</feature>
<name>A0A380TMX5_9PAST</name>
<feature type="compositionally biased region" description="Polar residues" evidence="2">
    <location>
        <begin position="263"/>
        <end position="273"/>
    </location>
</feature>
<accession>A0A380TMX5</accession>
<dbReference type="Gene3D" id="6.10.250.3150">
    <property type="match status" value="1"/>
</dbReference>
<feature type="region of interest" description="Disordered" evidence="2">
    <location>
        <begin position="239"/>
        <end position="273"/>
    </location>
</feature>
<evidence type="ECO:0000256" key="2">
    <source>
        <dbReference type="SAM" id="MobiDB-lite"/>
    </source>
</evidence>
<sequence>MLLSAMFKTVKKLTALYCSGALLVFSAQAADLTQIQKQIKQQEQKIAEQKREQNKLQSTLKNQENKINDVVGSLRETETSLKETKKIIAETNKQIQRLEQQEKAQKTKLAKQLDAIYRTGNPNSVVEHLLSENAQNNDRMMMYAKHMNQARMALLEDLKATRAQLETEKEELANQQKSQQEQLSEYKKQQKELQKAKNERQSTLNQLNKTLERDQNKLDTLKENKIALRNEIQRAAQVAEQQEKREREQLAQKKQAEEKRTNRTYQPTEQEQQLIRSGAGLAGKYPRPVNGSILHRYGSTQVGEVKWKGIVISAPTGTAVKAIASGRVILASWLSGYGQVVVIDHGKGDMSLYGYNQAVFVRSGALVNAGQKIAEVGNSGGQGRSALYFEIRRQGNAVNPMSWLR</sequence>
<feature type="signal peptide" evidence="3">
    <location>
        <begin position="1"/>
        <end position="29"/>
    </location>
</feature>
<dbReference type="AlphaFoldDB" id="A0A380TMX5"/>
<keyword evidence="1" id="KW-0175">Coiled coil</keyword>
<feature type="chain" id="PRO_5017087176" evidence="3">
    <location>
        <begin position="30"/>
        <end position="405"/>
    </location>
</feature>
<dbReference type="Proteomes" id="UP000254649">
    <property type="component" value="Unassembled WGS sequence"/>
</dbReference>
<dbReference type="InterPro" id="IPR016047">
    <property type="entry name" value="M23ase_b-sheet_dom"/>
</dbReference>
<protein>
    <submittedName>
        <fullName evidence="5">Peptidase M23B</fullName>
    </submittedName>
</protein>
<dbReference type="EMBL" id="UFRQ01000003">
    <property type="protein sequence ID" value="SUT88871.1"/>
    <property type="molecule type" value="Genomic_DNA"/>
</dbReference>
<dbReference type="Gene3D" id="2.70.70.10">
    <property type="entry name" value="Glucose Permease (Domain IIA)"/>
    <property type="match status" value="1"/>
</dbReference>
<evidence type="ECO:0000313" key="6">
    <source>
        <dbReference type="Proteomes" id="UP000254649"/>
    </source>
</evidence>
<feature type="compositionally biased region" description="Basic and acidic residues" evidence="2">
    <location>
        <begin position="241"/>
        <end position="261"/>
    </location>
</feature>
<dbReference type="FunFam" id="2.70.70.10:FF:000003">
    <property type="entry name" value="Murein hydrolase activator EnvC"/>
    <property type="match status" value="1"/>
</dbReference>
<feature type="compositionally biased region" description="Basic and acidic residues" evidence="2">
    <location>
        <begin position="184"/>
        <end position="200"/>
    </location>
</feature>
<organism evidence="5 6">
    <name type="scientific">[Actinobacillus] rossii</name>
    <dbReference type="NCBI Taxonomy" id="123820"/>
    <lineage>
        <taxon>Bacteria</taxon>
        <taxon>Pseudomonadati</taxon>
        <taxon>Pseudomonadota</taxon>
        <taxon>Gammaproteobacteria</taxon>
        <taxon>Pasteurellales</taxon>
        <taxon>Pasteurellaceae</taxon>
    </lineage>
</organism>
<keyword evidence="3" id="KW-0732">Signal</keyword>
<feature type="coiled-coil region" evidence="1">
    <location>
        <begin position="32"/>
        <end position="115"/>
    </location>
</feature>
<dbReference type="NCBIfam" id="NF008644">
    <property type="entry name" value="PRK11637.1"/>
    <property type="match status" value="1"/>
</dbReference>
<evidence type="ECO:0000259" key="4">
    <source>
        <dbReference type="Pfam" id="PF01551"/>
    </source>
</evidence>
<evidence type="ECO:0000313" key="5">
    <source>
        <dbReference type="EMBL" id="SUT88871.1"/>
    </source>
</evidence>
<dbReference type="SUPFAM" id="SSF51261">
    <property type="entry name" value="Duplicated hybrid motif"/>
    <property type="match status" value="1"/>
</dbReference>
<evidence type="ECO:0000256" key="1">
    <source>
        <dbReference type="SAM" id="Coils"/>
    </source>
</evidence>
<evidence type="ECO:0000256" key="3">
    <source>
        <dbReference type="SAM" id="SignalP"/>
    </source>
</evidence>
<dbReference type="PANTHER" id="PTHR21666:SF270">
    <property type="entry name" value="MUREIN HYDROLASE ACTIVATOR ENVC"/>
    <property type="match status" value="1"/>
</dbReference>
<dbReference type="Pfam" id="PF01551">
    <property type="entry name" value="Peptidase_M23"/>
    <property type="match status" value="1"/>
</dbReference>
<feature type="region of interest" description="Disordered" evidence="2">
    <location>
        <begin position="170"/>
        <end position="202"/>
    </location>
</feature>
<dbReference type="InterPro" id="IPR011055">
    <property type="entry name" value="Dup_hybrid_motif"/>
</dbReference>
<dbReference type="InterPro" id="IPR050570">
    <property type="entry name" value="Cell_wall_metabolism_enzyme"/>
</dbReference>
<reference evidence="5 6" key="1">
    <citation type="submission" date="2018-06" db="EMBL/GenBank/DDBJ databases">
        <authorList>
            <consortium name="Pathogen Informatics"/>
            <person name="Doyle S."/>
        </authorList>
    </citation>
    <scope>NUCLEOTIDE SEQUENCE [LARGE SCALE GENOMIC DNA]</scope>
    <source>
        <strain evidence="5 6">NCTC10801</strain>
    </source>
</reference>
<dbReference type="GO" id="GO:0004222">
    <property type="term" value="F:metalloendopeptidase activity"/>
    <property type="evidence" value="ECO:0007669"/>
    <property type="project" value="TreeGrafter"/>
</dbReference>
<proteinExistence type="predicted"/>
<keyword evidence="6" id="KW-1185">Reference proteome</keyword>
<dbReference type="OrthoDB" id="9784703at2"/>
<gene>
    <name evidence="5" type="primary">envC</name>
    <name evidence="5" type="ORF">NCTC10801_00675</name>
</gene>
<dbReference type="CDD" id="cd12797">
    <property type="entry name" value="M23_peptidase"/>
    <property type="match status" value="1"/>
</dbReference>